<evidence type="ECO:0000256" key="10">
    <source>
        <dbReference type="RuleBase" id="RU004004"/>
    </source>
</evidence>
<dbReference type="InterPro" id="IPR049371">
    <property type="entry name" value="GspD-like_N0"/>
</dbReference>
<comment type="subcellular location">
    <subcellularLocation>
        <location evidence="1 10">Cell outer membrane</location>
    </subcellularLocation>
</comment>
<keyword evidence="7" id="KW-0653">Protein transport</keyword>
<feature type="domain" description="GspD-like N0" evidence="15">
    <location>
        <begin position="128"/>
        <end position="196"/>
    </location>
</feature>
<evidence type="ECO:0000256" key="5">
    <source>
        <dbReference type="ARBA" id="ARBA00022692"/>
    </source>
</evidence>
<dbReference type="InterPro" id="IPR004846">
    <property type="entry name" value="T2SS/T3SS_dom"/>
</dbReference>
<feature type="signal peptide" evidence="12">
    <location>
        <begin position="1"/>
        <end position="22"/>
    </location>
</feature>
<evidence type="ECO:0000259" key="15">
    <source>
        <dbReference type="Pfam" id="PF21305"/>
    </source>
</evidence>
<accession>A0A653A1S2</accession>
<evidence type="ECO:0000259" key="14">
    <source>
        <dbReference type="Pfam" id="PF03958"/>
    </source>
</evidence>
<dbReference type="Pfam" id="PF21305">
    <property type="entry name" value="type_II_gspD_N0"/>
    <property type="match status" value="1"/>
</dbReference>
<evidence type="ECO:0000256" key="4">
    <source>
        <dbReference type="ARBA" id="ARBA00022452"/>
    </source>
</evidence>
<keyword evidence="9" id="KW-0998">Cell outer membrane</keyword>
<evidence type="ECO:0000256" key="9">
    <source>
        <dbReference type="ARBA" id="ARBA00023237"/>
    </source>
</evidence>
<evidence type="ECO:0000256" key="6">
    <source>
        <dbReference type="ARBA" id="ARBA00022729"/>
    </source>
</evidence>
<sequence length="756" mass="81656">MKKRLLSATTIVALALSLLLFAGGCAIPPLGKVTERGGEEAMAEKTPPATSLEASGAEATEARSRRSYSTSVAEIDGAVEPEGPDTLSRTVRGGGPSPAAKTRRLEEGTIFEPAAPVKKGDGSEVVFNFDDADIYEVIKTVGDLLDISYIVGPEVRGKVTIHTAKGLSKADLFPIFNQILDINGLAAVKEGDFYKIIPLKDASRLPVVSRFGREGEIGAAGERIIIQLIPLQFISPDEMTKLLTPFVSANGVILSHPGSNTLVVVDKSLNINKILRLVDVFDINIFDNVHYRIYPLKHMVPEDMGGILEDIFTAYGARENLPMKFIALASLNLLMVVSSTPDVFPRIDSFIAELDVASEEVVHKIYVYYVKNGESSNLAEILQNVFSGEGGSVGGQSAGTSKKTTGSSYSRNPFGESSMRDRDEDERTSSFGSTRETGTSTSTTPKGSTSATLSKGEKTNGGTLKDDVTITADEIRNALIIDAVPSDYRVIAEILKKLDILPRQVLIEATIAEITLDKSDQLGVEWSFGSAVIGKPTSFAATLGASGLKYSLGVTEKWYAELNALASKNKVNVLSSPHVLASDNKEARMDVSREIPVASASYRYSSSTDPVTETSIQYRDTGVILTVTPHINERGLVTMEISQEVSDQSEDVQVAGQKYPSFFKRTVNTTLTVRDGQTLVIGGLIKDKESSSFGGVPCLINAPVLRYLTGTGSESLEKTELIILITPRVIVNDEDVEIVTTEFKDKVRHVTERFQH</sequence>
<dbReference type="InterPro" id="IPR001775">
    <property type="entry name" value="GspD/PilQ"/>
</dbReference>
<dbReference type="Gene3D" id="3.30.1370.120">
    <property type="match status" value="3"/>
</dbReference>
<evidence type="ECO:0000256" key="2">
    <source>
        <dbReference type="ARBA" id="ARBA00006980"/>
    </source>
</evidence>
<dbReference type="PRINTS" id="PR00811">
    <property type="entry name" value="BCTERIALGSPD"/>
</dbReference>
<evidence type="ECO:0000256" key="12">
    <source>
        <dbReference type="SAM" id="SignalP"/>
    </source>
</evidence>
<evidence type="ECO:0000313" key="16">
    <source>
        <dbReference type="EMBL" id="VBB41986.1"/>
    </source>
</evidence>
<organism evidence="16">
    <name type="scientific">Uncultured Desulfatiglans sp</name>
    <dbReference type="NCBI Taxonomy" id="1748965"/>
    <lineage>
        <taxon>Bacteria</taxon>
        <taxon>Pseudomonadati</taxon>
        <taxon>Thermodesulfobacteriota</taxon>
        <taxon>Desulfobacteria</taxon>
        <taxon>Desulfatiglandales</taxon>
        <taxon>Desulfatiglandaceae</taxon>
        <taxon>Desulfatiglans</taxon>
        <taxon>environmental samples</taxon>
    </lineage>
</organism>
<dbReference type="InterPro" id="IPR050810">
    <property type="entry name" value="Bact_Secretion_Sys_Channel"/>
</dbReference>
<evidence type="ECO:0000256" key="7">
    <source>
        <dbReference type="ARBA" id="ARBA00022927"/>
    </source>
</evidence>
<dbReference type="Pfam" id="PF00263">
    <property type="entry name" value="Secretin"/>
    <property type="match status" value="1"/>
</dbReference>
<feature type="compositionally biased region" description="Low complexity" evidence="11">
    <location>
        <begin position="429"/>
        <end position="452"/>
    </location>
</feature>
<keyword evidence="6 12" id="KW-0732">Signal</keyword>
<dbReference type="GO" id="GO:0015627">
    <property type="term" value="C:type II protein secretion system complex"/>
    <property type="evidence" value="ECO:0007669"/>
    <property type="project" value="InterPro"/>
</dbReference>
<dbReference type="GO" id="GO:0009279">
    <property type="term" value="C:cell outer membrane"/>
    <property type="evidence" value="ECO:0007669"/>
    <property type="project" value="UniProtKB-SubCell"/>
</dbReference>
<dbReference type="PROSITE" id="PS51257">
    <property type="entry name" value="PROKAR_LIPOPROTEIN"/>
    <property type="match status" value="1"/>
</dbReference>
<feature type="compositionally biased region" description="Low complexity" evidence="11">
    <location>
        <begin position="398"/>
        <end position="408"/>
    </location>
</feature>
<evidence type="ECO:0000256" key="8">
    <source>
        <dbReference type="ARBA" id="ARBA00023136"/>
    </source>
</evidence>
<dbReference type="PANTHER" id="PTHR30332:SF24">
    <property type="entry name" value="SECRETIN GSPD-RELATED"/>
    <property type="match status" value="1"/>
</dbReference>
<evidence type="ECO:0000256" key="11">
    <source>
        <dbReference type="SAM" id="MobiDB-lite"/>
    </source>
</evidence>
<dbReference type="AlphaFoldDB" id="A0A653A1S2"/>
<keyword evidence="3 10" id="KW-0813">Transport</keyword>
<feature type="domain" description="NolW-like" evidence="14">
    <location>
        <begin position="227"/>
        <end position="283"/>
    </location>
</feature>
<dbReference type="PANTHER" id="PTHR30332">
    <property type="entry name" value="PROBABLE GENERAL SECRETION PATHWAY PROTEIN D"/>
    <property type="match status" value="1"/>
</dbReference>
<reference evidence="16" key="1">
    <citation type="submission" date="2018-07" db="EMBL/GenBank/DDBJ databases">
        <authorList>
            <consortium name="Genoscope - CEA"/>
            <person name="William W."/>
        </authorList>
    </citation>
    <scope>NUCLEOTIDE SEQUENCE</scope>
    <source>
        <strain evidence="16">IK1</strain>
    </source>
</reference>
<keyword evidence="4" id="KW-1134">Transmembrane beta strand</keyword>
<dbReference type="GO" id="GO:0015628">
    <property type="term" value="P:protein secretion by the type II secretion system"/>
    <property type="evidence" value="ECO:0007669"/>
    <property type="project" value="InterPro"/>
</dbReference>
<proteinExistence type="inferred from homology"/>
<feature type="chain" id="PRO_5024944959" evidence="12">
    <location>
        <begin position="23"/>
        <end position="756"/>
    </location>
</feature>
<dbReference type="NCBIfam" id="TIGR02517">
    <property type="entry name" value="type_II_gspD"/>
    <property type="match status" value="1"/>
</dbReference>
<keyword evidence="5" id="KW-0812">Transmembrane</keyword>
<feature type="region of interest" description="Disordered" evidence="11">
    <location>
        <begin position="392"/>
        <end position="465"/>
    </location>
</feature>
<dbReference type="InterPro" id="IPR005644">
    <property type="entry name" value="NolW-like"/>
</dbReference>
<comment type="similarity">
    <text evidence="2">Belongs to the bacterial secretin family. GSP D subfamily.</text>
</comment>
<feature type="compositionally biased region" description="Basic and acidic residues" evidence="11">
    <location>
        <begin position="418"/>
        <end position="428"/>
    </location>
</feature>
<feature type="domain" description="NolW-like" evidence="14">
    <location>
        <begin position="367"/>
        <end position="504"/>
    </location>
</feature>
<feature type="domain" description="Type II/III secretion system secretin-like" evidence="13">
    <location>
        <begin position="564"/>
        <end position="730"/>
    </location>
</feature>
<feature type="region of interest" description="Disordered" evidence="11">
    <location>
        <begin position="37"/>
        <end position="106"/>
    </location>
</feature>
<name>A0A653A1S2_UNCDX</name>
<dbReference type="InterPro" id="IPR013356">
    <property type="entry name" value="T2SS_GspD"/>
</dbReference>
<dbReference type="InterPro" id="IPR038591">
    <property type="entry name" value="NolW-like_sf"/>
</dbReference>
<dbReference type="Pfam" id="PF03958">
    <property type="entry name" value="Secretin_N"/>
    <property type="match status" value="2"/>
</dbReference>
<protein>
    <submittedName>
        <fullName evidence="16">General secretion pathway protein D</fullName>
    </submittedName>
</protein>
<evidence type="ECO:0000256" key="1">
    <source>
        <dbReference type="ARBA" id="ARBA00004442"/>
    </source>
</evidence>
<dbReference type="EMBL" id="UPXX01000013">
    <property type="protein sequence ID" value="VBB41986.1"/>
    <property type="molecule type" value="Genomic_DNA"/>
</dbReference>
<evidence type="ECO:0000256" key="3">
    <source>
        <dbReference type="ARBA" id="ARBA00022448"/>
    </source>
</evidence>
<gene>
    <name evidence="16" type="primary">gspD</name>
    <name evidence="16" type="ORF">TRIP_B200126</name>
</gene>
<evidence type="ECO:0000259" key="13">
    <source>
        <dbReference type="Pfam" id="PF00263"/>
    </source>
</evidence>
<keyword evidence="8" id="KW-0472">Membrane</keyword>